<name>A0A6A5C8X8_NAEFO</name>
<feature type="compositionally biased region" description="Low complexity" evidence="1">
    <location>
        <begin position="26"/>
        <end position="42"/>
    </location>
</feature>
<accession>A0A6A5C8X8</accession>
<dbReference type="RefSeq" id="XP_044566548.1">
    <property type="nucleotide sequence ID" value="XM_044702133.1"/>
</dbReference>
<dbReference type="Proteomes" id="UP000444721">
    <property type="component" value="Unassembled WGS sequence"/>
</dbReference>
<proteinExistence type="predicted"/>
<gene>
    <name evidence="2" type="ORF">FDP41_011696</name>
</gene>
<organism evidence="2 3">
    <name type="scientific">Naegleria fowleri</name>
    <name type="common">Brain eating amoeba</name>
    <dbReference type="NCBI Taxonomy" id="5763"/>
    <lineage>
        <taxon>Eukaryota</taxon>
        <taxon>Discoba</taxon>
        <taxon>Heterolobosea</taxon>
        <taxon>Tetramitia</taxon>
        <taxon>Eutetramitia</taxon>
        <taxon>Vahlkampfiidae</taxon>
        <taxon>Naegleria</taxon>
    </lineage>
</organism>
<dbReference type="VEuPathDB" id="AmoebaDB:NfTy_020950"/>
<dbReference type="OMA" id="VISEMAY"/>
<dbReference type="VEuPathDB" id="AmoebaDB:NF0041100"/>
<evidence type="ECO:0000313" key="2">
    <source>
        <dbReference type="EMBL" id="KAF0981835.1"/>
    </source>
</evidence>
<comment type="caution">
    <text evidence="2">The sequence shown here is derived from an EMBL/GenBank/DDBJ whole genome shotgun (WGS) entry which is preliminary data.</text>
</comment>
<evidence type="ECO:0000313" key="3">
    <source>
        <dbReference type="Proteomes" id="UP000444721"/>
    </source>
</evidence>
<dbReference type="AlphaFoldDB" id="A0A6A5C8X8"/>
<dbReference type="VEuPathDB" id="AmoebaDB:FDP41_011696"/>
<dbReference type="EMBL" id="VFQX01000012">
    <property type="protein sequence ID" value="KAF0981835.1"/>
    <property type="molecule type" value="Genomic_DNA"/>
</dbReference>
<dbReference type="OrthoDB" id="1891406at2759"/>
<feature type="region of interest" description="Disordered" evidence="1">
    <location>
        <begin position="20"/>
        <end position="44"/>
    </location>
</feature>
<evidence type="ECO:0000256" key="1">
    <source>
        <dbReference type="SAM" id="MobiDB-lite"/>
    </source>
</evidence>
<dbReference type="PANTHER" id="PTHR35506:SF1">
    <property type="entry name" value="OS02G0135600 PROTEIN"/>
    <property type="match status" value="1"/>
</dbReference>
<keyword evidence="3" id="KW-1185">Reference proteome</keyword>
<protein>
    <submittedName>
        <fullName evidence="2">Uncharacterized protein</fullName>
    </submittedName>
</protein>
<sequence>MAQTSKCLFVFMEGVLMKNHDDSSHHNSSSSSSSSSSSGLSSVLEQSKHEEMNRICRLGGTTLIHTRKLVNSDSNTNSNSLLMNADTSYMMQLFDYYDPIQPEDDEEEEAWKKHNELRLEKQSLFCKYKKLKVQTWTTNAAVLPIFDHRKDKVKLVNDLYNNAQEDALVESAASAMLENDILLLHDNLSKLESSQKVLRIEYMDRLIKKITAKFSQMQQQTPPLKIYHVLLLSCPFNDTICLESQHTESKSLFKPLQSYQQKNGQNISHLVFDEPSMICIQYCEEETRRDHNEQLTEKSCIENAGNSSILVDFILAEVAYKLRKSPKYGA</sequence>
<reference evidence="2 3" key="1">
    <citation type="journal article" date="2019" name="Sci. Rep.">
        <title>Nanopore sequencing improves the draft genome of the human pathogenic amoeba Naegleria fowleri.</title>
        <authorList>
            <person name="Liechti N."/>
            <person name="Schurch N."/>
            <person name="Bruggmann R."/>
            <person name="Wittwer M."/>
        </authorList>
    </citation>
    <scope>NUCLEOTIDE SEQUENCE [LARGE SCALE GENOMIC DNA]</scope>
    <source>
        <strain evidence="2 3">ATCC 30894</strain>
    </source>
</reference>
<dbReference type="PANTHER" id="PTHR35506">
    <property type="entry name" value="OS02G0135600 PROTEIN"/>
    <property type="match status" value="1"/>
</dbReference>
<dbReference type="GeneID" id="68118911"/>